<dbReference type="AlphaFoldDB" id="A0A2T0X964"/>
<dbReference type="PANTHER" id="PTHR36437">
    <property type="entry name" value="GLYOXALASE/BLEOMYCIN RESISTANCE PROTEIN/DIOXYGENASE"/>
    <property type="match status" value="1"/>
</dbReference>
<dbReference type="InterPro" id="IPR004360">
    <property type="entry name" value="Glyas_Fos-R_dOase_dom"/>
</dbReference>
<dbReference type="GO" id="GO:0016829">
    <property type="term" value="F:lyase activity"/>
    <property type="evidence" value="ECO:0007669"/>
    <property type="project" value="UniProtKB-KW"/>
</dbReference>
<evidence type="ECO:0000313" key="2">
    <source>
        <dbReference type="EMBL" id="PRY95491.1"/>
    </source>
</evidence>
<dbReference type="InterPro" id="IPR029068">
    <property type="entry name" value="Glyas_Bleomycin-R_OHBP_Dase"/>
</dbReference>
<name>A0A2T0X964_9RHOB</name>
<evidence type="ECO:0000313" key="3">
    <source>
        <dbReference type="Proteomes" id="UP000238801"/>
    </source>
</evidence>
<dbReference type="Proteomes" id="UP000238801">
    <property type="component" value="Unassembled WGS sequence"/>
</dbReference>
<comment type="caution">
    <text evidence="2">The sequence shown here is derived from an EMBL/GenBank/DDBJ whole genome shotgun (WGS) entry which is preliminary data.</text>
</comment>
<dbReference type="GO" id="GO:0051213">
    <property type="term" value="F:dioxygenase activity"/>
    <property type="evidence" value="ECO:0007669"/>
    <property type="project" value="UniProtKB-KW"/>
</dbReference>
<dbReference type="PANTHER" id="PTHR36437:SF2">
    <property type="entry name" value="GLYOXALASE_BLEOMYCIN RESISTANCE PROTEIN_DIOXYGENASE"/>
    <property type="match status" value="1"/>
</dbReference>
<proteinExistence type="predicted"/>
<dbReference type="Pfam" id="PF00903">
    <property type="entry name" value="Glyoxalase"/>
    <property type="match status" value="1"/>
</dbReference>
<accession>A0A2T0X964</accession>
<dbReference type="EMBL" id="PVTT01000001">
    <property type="protein sequence ID" value="PRY95491.1"/>
    <property type="molecule type" value="Genomic_DNA"/>
</dbReference>
<dbReference type="PROSITE" id="PS51819">
    <property type="entry name" value="VOC"/>
    <property type="match status" value="1"/>
</dbReference>
<protein>
    <submittedName>
        <fullName evidence="2">Catechol 2,3-dioxygenase-like lactoylglutathione lyase family enzyme</fullName>
    </submittedName>
</protein>
<keyword evidence="2" id="KW-0456">Lyase</keyword>
<keyword evidence="2" id="KW-0560">Oxidoreductase</keyword>
<evidence type="ECO:0000259" key="1">
    <source>
        <dbReference type="PROSITE" id="PS51819"/>
    </source>
</evidence>
<dbReference type="OrthoDB" id="9794917at2"/>
<keyword evidence="3" id="KW-1185">Reference proteome</keyword>
<dbReference type="Gene3D" id="3.10.180.10">
    <property type="entry name" value="2,3-Dihydroxybiphenyl 1,2-Dioxygenase, domain 1"/>
    <property type="match status" value="1"/>
</dbReference>
<sequence>MKVAAVAIMVPSWEEGLTFYTRGLGFEVVEDVAQGSKRWVAVRAPGGGPRLVLAVGTDRPMARVARFLETDDWDRDAGRIEGAGGRFEEAPRDEPYGRVAVWRDPFGNRWDLVAPR</sequence>
<reference evidence="2 3" key="1">
    <citation type="submission" date="2018-03" db="EMBL/GenBank/DDBJ databases">
        <title>Genomic Encyclopedia of Archaeal and Bacterial Type Strains, Phase II (KMG-II): from individual species to whole genera.</title>
        <authorList>
            <person name="Goeker M."/>
        </authorList>
    </citation>
    <scope>NUCLEOTIDE SEQUENCE [LARGE SCALE GENOMIC DNA]</scope>
    <source>
        <strain evidence="2 3">DSM 29318</strain>
    </source>
</reference>
<keyword evidence="2" id="KW-0223">Dioxygenase</keyword>
<gene>
    <name evidence="2" type="ORF">BCF33_1112</name>
</gene>
<dbReference type="SUPFAM" id="SSF54593">
    <property type="entry name" value="Glyoxalase/Bleomycin resistance protein/Dihydroxybiphenyl dioxygenase"/>
    <property type="match status" value="1"/>
</dbReference>
<dbReference type="InterPro" id="IPR037523">
    <property type="entry name" value="VOC_core"/>
</dbReference>
<feature type="domain" description="VOC" evidence="1">
    <location>
        <begin position="2"/>
        <end position="115"/>
    </location>
</feature>
<organism evidence="2 3">
    <name type="scientific">Hasllibacter halocynthiae</name>
    <dbReference type="NCBI Taxonomy" id="595589"/>
    <lineage>
        <taxon>Bacteria</taxon>
        <taxon>Pseudomonadati</taxon>
        <taxon>Pseudomonadota</taxon>
        <taxon>Alphaproteobacteria</taxon>
        <taxon>Rhodobacterales</taxon>
        <taxon>Roseobacteraceae</taxon>
        <taxon>Hasllibacter</taxon>
    </lineage>
</organism>
<dbReference type="RefSeq" id="WP_106159863.1">
    <property type="nucleotide sequence ID" value="NZ_PVTT01000001.1"/>
</dbReference>